<dbReference type="AlphaFoldDB" id="A0A6N6M7B6"/>
<sequence>MERNKYDTLYSDDNVVKYNDWSGRHFKSENGKLIVGIFFTHREYPENYSGFPQRRIVLTVFSFENLNIDIPLYQAKNNFLILTNKDFPDLAFTYRVKIDEDAKSATIIVEDYPELEKSLMTEDEENGLTVDYDN</sequence>
<dbReference type="Proteomes" id="UP000435357">
    <property type="component" value="Unassembled WGS sequence"/>
</dbReference>
<comment type="caution">
    <text evidence="1">The sequence shown here is derived from an EMBL/GenBank/DDBJ whole genome shotgun (WGS) entry which is preliminary data.</text>
</comment>
<keyword evidence="2" id="KW-1185">Reference proteome</keyword>
<evidence type="ECO:0000313" key="1">
    <source>
        <dbReference type="EMBL" id="KAB1065950.1"/>
    </source>
</evidence>
<dbReference type="RefSeq" id="WP_151165938.1">
    <property type="nucleotide sequence ID" value="NZ_WACR01000001.1"/>
</dbReference>
<proteinExistence type="predicted"/>
<organism evidence="1 2">
    <name type="scientific">Salibacter halophilus</name>
    <dbReference type="NCBI Taxonomy" id="1803916"/>
    <lineage>
        <taxon>Bacteria</taxon>
        <taxon>Pseudomonadati</taxon>
        <taxon>Bacteroidota</taxon>
        <taxon>Flavobacteriia</taxon>
        <taxon>Flavobacteriales</taxon>
        <taxon>Salibacteraceae</taxon>
        <taxon>Salibacter</taxon>
    </lineage>
</organism>
<evidence type="ECO:0000313" key="2">
    <source>
        <dbReference type="Proteomes" id="UP000435357"/>
    </source>
</evidence>
<dbReference type="EMBL" id="WACR01000001">
    <property type="protein sequence ID" value="KAB1065950.1"/>
    <property type="molecule type" value="Genomic_DNA"/>
</dbReference>
<reference evidence="1 2" key="1">
    <citation type="submission" date="2019-09" db="EMBL/GenBank/DDBJ databases">
        <title>Genomes of Cryomorphaceae.</title>
        <authorList>
            <person name="Bowman J.P."/>
        </authorList>
    </citation>
    <scope>NUCLEOTIDE SEQUENCE [LARGE SCALE GENOMIC DNA]</scope>
    <source>
        <strain evidence="1 2">KCTC 52047</strain>
    </source>
</reference>
<name>A0A6N6M7B6_9FLAO</name>
<protein>
    <submittedName>
        <fullName evidence="1">Uncharacterized protein</fullName>
    </submittedName>
</protein>
<gene>
    <name evidence="1" type="ORF">F3059_00320</name>
</gene>
<accession>A0A6N6M7B6</accession>